<dbReference type="EMBL" id="MU003801">
    <property type="protein sequence ID" value="KAF2720305.1"/>
    <property type="molecule type" value="Genomic_DNA"/>
</dbReference>
<evidence type="ECO:0000256" key="2">
    <source>
        <dbReference type="ARBA" id="ARBA00022603"/>
    </source>
</evidence>
<name>A0A9P4Q666_9PEZI</name>
<comment type="caution">
    <text evidence="5">The sequence shown here is derived from an EMBL/GenBank/DDBJ whole genome shotgun (WGS) entry which is preliminary data.</text>
</comment>
<dbReference type="SUPFAM" id="SSF53335">
    <property type="entry name" value="S-adenosyl-L-methionine-dependent methyltransferases"/>
    <property type="match status" value="1"/>
</dbReference>
<dbReference type="Proteomes" id="UP000799441">
    <property type="component" value="Unassembled WGS sequence"/>
</dbReference>
<proteinExistence type="inferred from homology"/>
<dbReference type="CDD" id="cd02440">
    <property type="entry name" value="AdoMet_MTases"/>
    <property type="match status" value="1"/>
</dbReference>
<dbReference type="InterPro" id="IPR029063">
    <property type="entry name" value="SAM-dependent_MTases_sf"/>
</dbReference>
<dbReference type="InterPro" id="IPR013216">
    <property type="entry name" value="Methyltransf_11"/>
</dbReference>
<dbReference type="GO" id="GO:0008757">
    <property type="term" value="F:S-adenosylmethionine-dependent methyltransferase activity"/>
    <property type="evidence" value="ECO:0007669"/>
    <property type="project" value="InterPro"/>
</dbReference>
<evidence type="ECO:0000259" key="4">
    <source>
        <dbReference type="Pfam" id="PF08241"/>
    </source>
</evidence>
<dbReference type="Gene3D" id="3.40.50.150">
    <property type="entry name" value="Vaccinia Virus protein VP39"/>
    <property type="match status" value="1"/>
</dbReference>
<dbReference type="Pfam" id="PF08241">
    <property type="entry name" value="Methyltransf_11"/>
    <property type="match status" value="1"/>
</dbReference>
<evidence type="ECO:0000313" key="5">
    <source>
        <dbReference type="EMBL" id="KAF2720305.1"/>
    </source>
</evidence>
<dbReference type="PANTHER" id="PTHR44942:SF4">
    <property type="entry name" value="METHYLTRANSFERASE TYPE 11 DOMAIN-CONTAINING PROTEIN"/>
    <property type="match status" value="1"/>
</dbReference>
<dbReference type="InterPro" id="IPR051052">
    <property type="entry name" value="Diverse_substrate_MTase"/>
</dbReference>
<dbReference type="PANTHER" id="PTHR44942">
    <property type="entry name" value="METHYLTRANSF_11 DOMAIN-CONTAINING PROTEIN"/>
    <property type="match status" value="1"/>
</dbReference>
<dbReference type="OrthoDB" id="10027013at2759"/>
<protein>
    <submittedName>
        <fullName evidence="5">S-adenosyl-L-methionine-dependent methyltransferase</fullName>
    </submittedName>
</protein>
<dbReference type="AlphaFoldDB" id="A0A9P4Q666"/>
<reference evidence="5" key="1">
    <citation type="journal article" date="2020" name="Stud. Mycol.">
        <title>101 Dothideomycetes genomes: a test case for predicting lifestyles and emergence of pathogens.</title>
        <authorList>
            <person name="Haridas S."/>
            <person name="Albert R."/>
            <person name="Binder M."/>
            <person name="Bloem J."/>
            <person name="Labutti K."/>
            <person name="Salamov A."/>
            <person name="Andreopoulos B."/>
            <person name="Baker S."/>
            <person name="Barry K."/>
            <person name="Bills G."/>
            <person name="Bluhm B."/>
            <person name="Cannon C."/>
            <person name="Castanera R."/>
            <person name="Culley D."/>
            <person name="Daum C."/>
            <person name="Ezra D."/>
            <person name="Gonzalez J."/>
            <person name="Henrissat B."/>
            <person name="Kuo A."/>
            <person name="Liang C."/>
            <person name="Lipzen A."/>
            <person name="Lutzoni F."/>
            <person name="Magnuson J."/>
            <person name="Mondo S."/>
            <person name="Nolan M."/>
            <person name="Ohm R."/>
            <person name="Pangilinan J."/>
            <person name="Park H.-J."/>
            <person name="Ramirez L."/>
            <person name="Alfaro M."/>
            <person name="Sun H."/>
            <person name="Tritt A."/>
            <person name="Yoshinaga Y."/>
            <person name="Zwiers L.-H."/>
            <person name="Turgeon B."/>
            <person name="Goodwin S."/>
            <person name="Spatafora J."/>
            <person name="Crous P."/>
            <person name="Grigoriev I."/>
        </authorList>
    </citation>
    <scope>NUCLEOTIDE SEQUENCE</scope>
    <source>
        <strain evidence="5">CBS 116435</strain>
    </source>
</reference>
<sequence length="293" mass="33215">MATENQNQHGINKAAQTGFAKSAAYDQNRPRYAEESVQHLLSQTRVEGVKHARVLDLGAGTGLFTEALAKRPEEYEIVTVEPHEGMRGVLEAKKLQRVTTLDGKGDSIPARDESFDAIFVAQAFHWFATSETLREMHRVLKPHGAIGLLWNVEDYNAPKDHKAATEWEGKLHALIWTFDDNEPRFRHEKWHNVFEDQIKSTPLSVIAAADPLFALPLGQLEQRWTTWITKEKLWDRYSTLSQIAVLEGEDRARTYAKFSEAISHPDVETNEDGELPLHLGTYLYWTTKVPSGG</sequence>
<evidence type="ECO:0000256" key="1">
    <source>
        <dbReference type="ARBA" id="ARBA00008361"/>
    </source>
</evidence>
<evidence type="ECO:0000313" key="6">
    <source>
        <dbReference type="Proteomes" id="UP000799441"/>
    </source>
</evidence>
<accession>A0A9P4Q666</accession>
<evidence type="ECO:0000256" key="3">
    <source>
        <dbReference type="ARBA" id="ARBA00022679"/>
    </source>
</evidence>
<feature type="domain" description="Methyltransferase type 11" evidence="4">
    <location>
        <begin position="55"/>
        <end position="146"/>
    </location>
</feature>
<organism evidence="5 6">
    <name type="scientific">Polychaeton citri CBS 116435</name>
    <dbReference type="NCBI Taxonomy" id="1314669"/>
    <lineage>
        <taxon>Eukaryota</taxon>
        <taxon>Fungi</taxon>
        <taxon>Dikarya</taxon>
        <taxon>Ascomycota</taxon>
        <taxon>Pezizomycotina</taxon>
        <taxon>Dothideomycetes</taxon>
        <taxon>Dothideomycetidae</taxon>
        <taxon>Capnodiales</taxon>
        <taxon>Capnodiaceae</taxon>
        <taxon>Polychaeton</taxon>
    </lineage>
</organism>
<keyword evidence="3" id="KW-0808">Transferase</keyword>
<gene>
    <name evidence="5" type="ORF">K431DRAFT_271077</name>
</gene>
<comment type="similarity">
    <text evidence="1">Belongs to the methyltransferase superfamily.</text>
</comment>
<dbReference type="GO" id="GO:0032259">
    <property type="term" value="P:methylation"/>
    <property type="evidence" value="ECO:0007669"/>
    <property type="project" value="UniProtKB-KW"/>
</dbReference>
<keyword evidence="6" id="KW-1185">Reference proteome</keyword>
<keyword evidence="2 5" id="KW-0489">Methyltransferase</keyword>